<dbReference type="InterPro" id="IPR001387">
    <property type="entry name" value="Cro/C1-type_HTH"/>
</dbReference>
<reference evidence="2" key="1">
    <citation type="submission" date="2024-05" db="EMBL/GenBank/DDBJ databases">
        <authorList>
            <person name="Luo Y.-C."/>
            <person name="Nicholds J."/>
            <person name="Mortimer T."/>
            <person name="Maboni G."/>
        </authorList>
    </citation>
    <scope>NUCLEOTIDE SEQUENCE</scope>
    <source>
        <strain evidence="2">153271</strain>
    </source>
</reference>
<feature type="domain" description="HTH cro/C1-type" evidence="1">
    <location>
        <begin position="11"/>
        <end position="65"/>
    </location>
</feature>
<name>A0AB39CU37_9BURK</name>
<organism evidence="2">
    <name type="scientific">Castellaniella ginsengisoli</name>
    <dbReference type="NCBI Taxonomy" id="546114"/>
    <lineage>
        <taxon>Bacteria</taxon>
        <taxon>Pseudomonadati</taxon>
        <taxon>Pseudomonadota</taxon>
        <taxon>Betaproteobacteria</taxon>
        <taxon>Burkholderiales</taxon>
        <taxon>Alcaligenaceae</taxon>
        <taxon>Castellaniella</taxon>
    </lineage>
</organism>
<proteinExistence type="predicted"/>
<gene>
    <name evidence="2" type="ORF">ABRZ02_03495</name>
</gene>
<dbReference type="InterPro" id="IPR031856">
    <property type="entry name" value="YdaS_toxin-like"/>
</dbReference>
<dbReference type="SMART" id="SM00530">
    <property type="entry name" value="HTH_XRE"/>
    <property type="match status" value="1"/>
</dbReference>
<evidence type="ECO:0000259" key="1">
    <source>
        <dbReference type="PROSITE" id="PS50943"/>
    </source>
</evidence>
<sequence length="91" mass="10332">MSTHNPSVPAIQEAIRRAGGTQSALARLLGKKQPHIYKWLHSRNPLRPENCRAIELATGVRRQDLRPDDWWVHWPELAAPAQTPTQEAEHA</sequence>
<dbReference type="AlphaFoldDB" id="A0AB39CU37"/>
<evidence type="ECO:0000313" key="2">
    <source>
        <dbReference type="EMBL" id="XDJ45363.1"/>
    </source>
</evidence>
<dbReference type="EMBL" id="CP158253">
    <property type="protein sequence ID" value="XDJ45363.1"/>
    <property type="molecule type" value="Genomic_DNA"/>
</dbReference>
<dbReference type="InterPro" id="IPR010982">
    <property type="entry name" value="Lambda_DNA-bd_dom_sf"/>
</dbReference>
<dbReference type="Gene3D" id="1.10.260.40">
    <property type="entry name" value="lambda repressor-like DNA-binding domains"/>
    <property type="match status" value="1"/>
</dbReference>
<dbReference type="PROSITE" id="PS50943">
    <property type="entry name" value="HTH_CROC1"/>
    <property type="match status" value="1"/>
</dbReference>
<dbReference type="CDD" id="cd00093">
    <property type="entry name" value="HTH_XRE"/>
    <property type="match status" value="1"/>
</dbReference>
<accession>A0AB39CU37</accession>
<dbReference type="RefSeq" id="WP_368647942.1">
    <property type="nucleotide sequence ID" value="NZ_CP158253.1"/>
</dbReference>
<dbReference type="SUPFAM" id="SSF47413">
    <property type="entry name" value="lambda repressor-like DNA-binding domains"/>
    <property type="match status" value="1"/>
</dbReference>
<dbReference type="GO" id="GO:0003677">
    <property type="term" value="F:DNA binding"/>
    <property type="evidence" value="ECO:0007669"/>
    <property type="project" value="InterPro"/>
</dbReference>
<protein>
    <submittedName>
        <fullName evidence="2">YdaS family helix-turn-helix protein</fullName>
    </submittedName>
</protein>
<dbReference type="Pfam" id="PF15943">
    <property type="entry name" value="YdaS_toxin"/>
    <property type="match status" value="1"/>
</dbReference>